<keyword evidence="8" id="KW-1185">Reference proteome</keyword>
<dbReference type="PANTHER" id="PTHR30250">
    <property type="entry name" value="PST FAMILY PREDICTED COLANIC ACID TRANSPORTER"/>
    <property type="match status" value="1"/>
</dbReference>
<evidence type="ECO:0000313" key="7">
    <source>
        <dbReference type="EMBL" id="AXC10905.1"/>
    </source>
</evidence>
<dbReference type="AlphaFoldDB" id="A0A2Z5FWZ1"/>
<keyword evidence="4 6" id="KW-1133">Transmembrane helix</keyword>
<feature type="transmembrane region" description="Helical" evidence="6">
    <location>
        <begin position="349"/>
        <end position="369"/>
    </location>
</feature>
<feature type="transmembrane region" description="Helical" evidence="6">
    <location>
        <begin position="381"/>
        <end position="403"/>
    </location>
</feature>
<reference evidence="7 8" key="1">
    <citation type="journal article" date="2018" name="Front. Microbiol.">
        <title>Hydrolytic Capabilities as a Key to Environmental Success: Chitinolytic and Cellulolytic Acidobacteria From Acidic Sub-arctic Soils and Boreal Peatlands.</title>
        <authorList>
            <person name="Belova S.E."/>
            <person name="Ravin N.V."/>
            <person name="Pankratov T.A."/>
            <person name="Rakitin A.L."/>
            <person name="Ivanova A.A."/>
            <person name="Beletsky A.V."/>
            <person name="Mardanov A.V."/>
            <person name="Sinninghe Damste J.S."/>
            <person name="Dedysh S.N."/>
        </authorList>
    </citation>
    <scope>NUCLEOTIDE SEQUENCE [LARGE SCALE GENOMIC DNA]</scope>
    <source>
        <strain evidence="7 8">SBC82</strain>
    </source>
</reference>
<dbReference type="KEGG" id="abas:ACPOL_1559"/>
<feature type="transmembrane region" description="Helical" evidence="6">
    <location>
        <begin position="160"/>
        <end position="186"/>
    </location>
</feature>
<dbReference type="PANTHER" id="PTHR30250:SF11">
    <property type="entry name" value="O-ANTIGEN TRANSPORTER-RELATED"/>
    <property type="match status" value="1"/>
</dbReference>
<evidence type="ECO:0000256" key="5">
    <source>
        <dbReference type="ARBA" id="ARBA00023136"/>
    </source>
</evidence>
<feature type="transmembrane region" description="Helical" evidence="6">
    <location>
        <begin position="285"/>
        <end position="305"/>
    </location>
</feature>
<feature type="transmembrane region" description="Helical" evidence="6">
    <location>
        <begin position="101"/>
        <end position="122"/>
    </location>
</feature>
<evidence type="ECO:0000313" key="8">
    <source>
        <dbReference type="Proteomes" id="UP000253606"/>
    </source>
</evidence>
<keyword evidence="2" id="KW-1003">Cell membrane</keyword>
<name>A0A2Z5FWZ1_9BACT</name>
<dbReference type="InterPro" id="IPR002797">
    <property type="entry name" value="Polysacc_synth"/>
</dbReference>
<organism evidence="7 8">
    <name type="scientific">Acidisarcina polymorpha</name>
    <dbReference type="NCBI Taxonomy" id="2211140"/>
    <lineage>
        <taxon>Bacteria</taxon>
        <taxon>Pseudomonadati</taxon>
        <taxon>Acidobacteriota</taxon>
        <taxon>Terriglobia</taxon>
        <taxon>Terriglobales</taxon>
        <taxon>Acidobacteriaceae</taxon>
        <taxon>Acidisarcina</taxon>
    </lineage>
</organism>
<evidence type="ECO:0000256" key="2">
    <source>
        <dbReference type="ARBA" id="ARBA00022475"/>
    </source>
</evidence>
<feature type="transmembrane region" description="Helical" evidence="6">
    <location>
        <begin position="134"/>
        <end position="154"/>
    </location>
</feature>
<dbReference type="InterPro" id="IPR050833">
    <property type="entry name" value="Poly_Biosynth_Transport"/>
</dbReference>
<evidence type="ECO:0000256" key="6">
    <source>
        <dbReference type="SAM" id="Phobius"/>
    </source>
</evidence>
<dbReference type="Pfam" id="PF01943">
    <property type="entry name" value="Polysacc_synt"/>
    <property type="match status" value="1"/>
</dbReference>
<gene>
    <name evidence="7" type="ORF">ACPOL_1559</name>
</gene>
<feature type="transmembrane region" description="Helical" evidence="6">
    <location>
        <begin position="66"/>
        <end position="89"/>
    </location>
</feature>
<accession>A0A2Z5FWZ1</accession>
<dbReference type="GO" id="GO:0005886">
    <property type="term" value="C:plasma membrane"/>
    <property type="evidence" value="ECO:0007669"/>
    <property type="project" value="UniProtKB-SubCell"/>
</dbReference>
<evidence type="ECO:0000256" key="4">
    <source>
        <dbReference type="ARBA" id="ARBA00022989"/>
    </source>
</evidence>
<keyword evidence="3 6" id="KW-0812">Transmembrane</keyword>
<sequence length="412" mass="44364">MVLGQGSGFLLQSAYFILIARLLGPYEYGLYAGAFALTNIIGQYSSMGSGTVFLRYVSADRQRYAVYWGNILFTTTTVSVAIIAGLALISGHLIGAGSRPILLLGAVANCFCNQLTFAAARVFQTFEQLRITAFLNLATNFARTLAAAGMLVMLHHASAYQWSIATVMVSMAATLAGVVTVTWRFGRPAFHLTQMKHDLPEGLGYSFATSTSTAYNDIDKTMLSHYGMNVANGIYTMAYRIVDVATIPVVAIREAAMPRFFKRGLIGIAGSAELAAKLLKRTIPLGLLAMAAIFLTAPLVPHLVGQGFRETVLALRWLCIIPVFRSIHQMTGSAMTGSGLQKYRTVSQVLAVILNVALNLWLIPSHGWLGAAWSSLWTDGMLAVLNCSALALMCRFAAGILVAGTQEGSRKL</sequence>
<keyword evidence="5 6" id="KW-0472">Membrane</keyword>
<dbReference type="Proteomes" id="UP000253606">
    <property type="component" value="Chromosome"/>
</dbReference>
<evidence type="ECO:0000256" key="3">
    <source>
        <dbReference type="ARBA" id="ARBA00022692"/>
    </source>
</evidence>
<dbReference type="EMBL" id="CP030840">
    <property type="protein sequence ID" value="AXC10905.1"/>
    <property type="molecule type" value="Genomic_DNA"/>
</dbReference>
<evidence type="ECO:0000256" key="1">
    <source>
        <dbReference type="ARBA" id="ARBA00004651"/>
    </source>
</evidence>
<proteinExistence type="predicted"/>
<protein>
    <submittedName>
        <fullName evidence="7">Polysaccharide biosynthesis protein</fullName>
    </submittedName>
</protein>
<comment type="subcellular location">
    <subcellularLocation>
        <location evidence="1">Cell membrane</location>
        <topology evidence="1">Multi-pass membrane protein</topology>
    </subcellularLocation>
</comment>